<dbReference type="InterPro" id="IPR029058">
    <property type="entry name" value="AB_hydrolase_fold"/>
</dbReference>
<dbReference type="AlphaFoldDB" id="A0A1Q2CQA8"/>
<protein>
    <recommendedName>
        <fullName evidence="1">AB hydrolase-1 domain-containing protein</fullName>
    </recommendedName>
</protein>
<dbReference type="Proteomes" id="UP000188145">
    <property type="component" value="Chromosome"/>
</dbReference>
<dbReference type="GO" id="GO:0047372">
    <property type="term" value="F:monoacylglycerol lipase activity"/>
    <property type="evidence" value="ECO:0007669"/>
    <property type="project" value="TreeGrafter"/>
</dbReference>
<dbReference type="Gene3D" id="3.40.50.1820">
    <property type="entry name" value="alpha/beta hydrolase"/>
    <property type="match status" value="1"/>
</dbReference>
<dbReference type="SUPFAM" id="SSF53474">
    <property type="entry name" value="alpha/beta-Hydrolases"/>
    <property type="match status" value="1"/>
</dbReference>
<feature type="domain" description="AB hydrolase-1" evidence="1">
    <location>
        <begin position="27"/>
        <end position="237"/>
    </location>
</feature>
<dbReference type="InterPro" id="IPR000073">
    <property type="entry name" value="AB_hydrolase_1"/>
</dbReference>
<dbReference type="GO" id="GO:0016020">
    <property type="term" value="C:membrane"/>
    <property type="evidence" value="ECO:0007669"/>
    <property type="project" value="TreeGrafter"/>
</dbReference>
<dbReference type="PANTHER" id="PTHR43798:SF5">
    <property type="entry name" value="MONOACYLGLYCEROL LIPASE ABHD6"/>
    <property type="match status" value="1"/>
</dbReference>
<keyword evidence="3" id="KW-1185">Reference proteome</keyword>
<dbReference type="PANTHER" id="PTHR43798">
    <property type="entry name" value="MONOACYLGLYCEROL LIPASE"/>
    <property type="match status" value="1"/>
</dbReference>
<dbReference type="InterPro" id="IPR050266">
    <property type="entry name" value="AB_hydrolase_sf"/>
</dbReference>
<organism evidence="2 3">
    <name type="scientific">Tessaracoccus aquimaris</name>
    <dbReference type="NCBI Taxonomy" id="1332264"/>
    <lineage>
        <taxon>Bacteria</taxon>
        <taxon>Bacillati</taxon>
        <taxon>Actinomycetota</taxon>
        <taxon>Actinomycetes</taxon>
        <taxon>Propionibacteriales</taxon>
        <taxon>Propionibacteriaceae</taxon>
        <taxon>Tessaracoccus</taxon>
    </lineage>
</organism>
<dbReference type="Pfam" id="PF12697">
    <property type="entry name" value="Abhydrolase_6"/>
    <property type="match status" value="1"/>
</dbReference>
<dbReference type="EMBL" id="CP019606">
    <property type="protein sequence ID" value="AQP48284.1"/>
    <property type="molecule type" value="Genomic_DNA"/>
</dbReference>
<dbReference type="GO" id="GO:0046464">
    <property type="term" value="P:acylglycerol catabolic process"/>
    <property type="evidence" value="ECO:0007669"/>
    <property type="project" value="TreeGrafter"/>
</dbReference>
<proteinExistence type="predicted"/>
<accession>A0A1Q2CQA8</accession>
<dbReference type="KEGG" id="tes:BW730_13000"/>
<sequence>MQQWMYRIEGLEVQVVASDAAEDEQTFVLVHGIGVAASYFEPLARELRSRGRVVAVNLPGFGPTKDPDHAVRISQFARVAREAVARSGVETAVWVGHSMGTQVVTEAVAQDPKIATRVVLLSPVVNIRERRPRTLAWRFARSAARESVPSAAASVKALLGGGLRSFVRTFPIMVAYPIEERIRAVPNDVLLVTGELDETAPRDWLDYLGQRAGGSAEVQVVPHASHQAMFTRPDVVAGLICGDAGA</sequence>
<dbReference type="RefSeq" id="WP_077686614.1">
    <property type="nucleotide sequence ID" value="NZ_CP019606.1"/>
</dbReference>
<evidence type="ECO:0000313" key="3">
    <source>
        <dbReference type="Proteomes" id="UP000188145"/>
    </source>
</evidence>
<evidence type="ECO:0000259" key="1">
    <source>
        <dbReference type="Pfam" id="PF12697"/>
    </source>
</evidence>
<evidence type="ECO:0000313" key="2">
    <source>
        <dbReference type="EMBL" id="AQP48284.1"/>
    </source>
</evidence>
<name>A0A1Q2CQA8_9ACTN</name>
<reference evidence="3" key="1">
    <citation type="submission" date="2017-02" db="EMBL/GenBank/DDBJ databases">
        <title>Tessaracoccus aquaemaris sp. nov., isolated from the intestine of a Korean rockfish, Sebastes schlegelii, in a marine aquaculture pond.</title>
        <authorList>
            <person name="Tak E.J."/>
            <person name="Bae J.-W."/>
        </authorList>
    </citation>
    <scope>NUCLEOTIDE SEQUENCE [LARGE SCALE GENOMIC DNA]</scope>
    <source>
        <strain evidence="3">NSG39</strain>
    </source>
</reference>
<gene>
    <name evidence="2" type="ORF">BW730_13000</name>
</gene>
<dbReference type="STRING" id="1332264.BW730_13000"/>
<dbReference type="OrthoDB" id="7958481at2"/>